<feature type="compositionally biased region" description="Polar residues" evidence="1">
    <location>
        <begin position="123"/>
        <end position="134"/>
    </location>
</feature>
<feature type="region of interest" description="Disordered" evidence="1">
    <location>
        <begin position="118"/>
        <end position="208"/>
    </location>
</feature>
<sequence length="261" mass="28255">MIYAINIRSDVQKPEFPMPNDDTPDPNAITRATYGLIGGAVQSPNAALQSTKNAAPLHMLPQNLRRLSDGLNAAAQIPAAIIPARLAWDAVAAQPLPSNESTSASASIAGPYHREYSPPPFLSVQTNLQPSGQDSPIAPNSPRSLFVQPARPVMSRRSSISDGPFNGTASLNQWPPSIVDPDLRPTPTRSTRHANPWASTPTGHITTSVPESKTVRYKCIDCDHPNIIPVPIQHRSLVCKECGGRKFLKEQSKAIRYMTCN</sequence>
<evidence type="ECO:0000313" key="3">
    <source>
        <dbReference type="Proteomes" id="UP000799302"/>
    </source>
</evidence>
<keyword evidence="3" id="KW-1185">Reference proteome</keyword>
<feature type="compositionally biased region" description="Polar residues" evidence="1">
    <location>
        <begin position="156"/>
        <end position="175"/>
    </location>
</feature>
<feature type="compositionally biased region" description="Polar residues" evidence="1">
    <location>
        <begin position="197"/>
        <end position="208"/>
    </location>
</feature>
<evidence type="ECO:0000256" key="1">
    <source>
        <dbReference type="SAM" id="MobiDB-lite"/>
    </source>
</evidence>
<reference evidence="2" key="1">
    <citation type="journal article" date="2020" name="Stud. Mycol.">
        <title>101 Dothideomycetes genomes: a test case for predicting lifestyles and emergence of pathogens.</title>
        <authorList>
            <person name="Haridas S."/>
            <person name="Albert R."/>
            <person name="Binder M."/>
            <person name="Bloem J."/>
            <person name="Labutti K."/>
            <person name="Salamov A."/>
            <person name="Andreopoulos B."/>
            <person name="Baker S."/>
            <person name="Barry K."/>
            <person name="Bills G."/>
            <person name="Bluhm B."/>
            <person name="Cannon C."/>
            <person name="Castanera R."/>
            <person name="Culley D."/>
            <person name="Daum C."/>
            <person name="Ezra D."/>
            <person name="Gonzalez J."/>
            <person name="Henrissat B."/>
            <person name="Kuo A."/>
            <person name="Liang C."/>
            <person name="Lipzen A."/>
            <person name="Lutzoni F."/>
            <person name="Magnuson J."/>
            <person name="Mondo S."/>
            <person name="Nolan M."/>
            <person name="Ohm R."/>
            <person name="Pangilinan J."/>
            <person name="Park H.-J."/>
            <person name="Ramirez L."/>
            <person name="Alfaro M."/>
            <person name="Sun H."/>
            <person name="Tritt A."/>
            <person name="Yoshinaga Y."/>
            <person name="Zwiers L.-H."/>
            <person name="Turgeon B."/>
            <person name="Goodwin S."/>
            <person name="Spatafora J."/>
            <person name="Crous P."/>
            <person name="Grigoriev I."/>
        </authorList>
    </citation>
    <scope>NUCLEOTIDE SEQUENCE</scope>
    <source>
        <strain evidence="2">CBS 115976</strain>
    </source>
</reference>
<evidence type="ECO:0000313" key="2">
    <source>
        <dbReference type="EMBL" id="KAF2673365.1"/>
    </source>
</evidence>
<organism evidence="2 3">
    <name type="scientific">Microthyrium microscopicum</name>
    <dbReference type="NCBI Taxonomy" id="703497"/>
    <lineage>
        <taxon>Eukaryota</taxon>
        <taxon>Fungi</taxon>
        <taxon>Dikarya</taxon>
        <taxon>Ascomycota</taxon>
        <taxon>Pezizomycotina</taxon>
        <taxon>Dothideomycetes</taxon>
        <taxon>Dothideomycetes incertae sedis</taxon>
        <taxon>Microthyriales</taxon>
        <taxon>Microthyriaceae</taxon>
        <taxon>Microthyrium</taxon>
    </lineage>
</organism>
<name>A0A6A6UM62_9PEZI</name>
<dbReference type="EMBL" id="MU004231">
    <property type="protein sequence ID" value="KAF2673365.1"/>
    <property type="molecule type" value="Genomic_DNA"/>
</dbReference>
<dbReference type="AlphaFoldDB" id="A0A6A6UM62"/>
<proteinExistence type="predicted"/>
<gene>
    <name evidence="2" type="ORF">BT63DRAFT_154132</name>
</gene>
<protein>
    <submittedName>
        <fullName evidence="2">Uncharacterized protein</fullName>
    </submittedName>
</protein>
<accession>A0A6A6UM62</accession>
<dbReference type="Proteomes" id="UP000799302">
    <property type="component" value="Unassembled WGS sequence"/>
</dbReference>